<evidence type="ECO:0000313" key="4">
    <source>
        <dbReference type="Proteomes" id="UP000290204"/>
    </source>
</evidence>
<comment type="caution">
    <text evidence="3">The sequence shown here is derived from an EMBL/GenBank/DDBJ whole genome shotgun (WGS) entry which is preliminary data.</text>
</comment>
<keyword evidence="4" id="KW-1185">Reference proteome</keyword>
<dbReference type="EMBL" id="SDHW01000001">
    <property type="protein sequence ID" value="RXK61438.1"/>
    <property type="molecule type" value="Genomic_DNA"/>
</dbReference>
<dbReference type="InterPro" id="IPR024442">
    <property type="entry name" value="Transposase_Zn_ribbon"/>
</dbReference>
<dbReference type="Pfam" id="PF12760">
    <property type="entry name" value="Zn_ribbon_IS1595"/>
    <property type="match status" value="1"/>
</dbReference>
<feature type="domain" description="ISXO2-like transposase" evidence="2">
    <location>
        <begin position="130"/>
        <end position="203"/>
    </location>
</feature>
<proteinExistence type="predicted"/>
<organism evidence="3 4">
    <name type="scientific">Lacibacter luteus</name>
    <dbReference type="NCBI Taxonomy" id="2508719"/>
    <lineage>
        <taxon>Bacteria</taxon>
        <taxon>Pseudomonadati</taxon>
        <taxon>Bacteroidota</taxon>
        <taxon>Chitinophagia</taxon>
        <taxon>Chitinophagales</taxon>
        <taxon>Chitinophagaceae</taxon>
        <taxon>Lacibacter</taxon>
    </lineage>
</organism>
<accession>A0A4Q1CKE7</accession>
<dbReference type="InterPro" id="IPR024445">
    <property type="entry name" value="Tnp_ISXO2-like"/>
</dbReference>
<reference evidence="3 4" key="1">
    <citation type="submission" date="2019-01" db="EMBL/GenBank/DDBJ databases">
        <title>Lacibacter sp. strain TTM-7.</title>
        <authorList>
            <person name="Chen W.-M."/>
        </authorList>
    </citation>
    <scope>NUCLEOTIDE SEQUENCE [LARGE SCALE GENOMIC DNA]</scope>
    <source>
        <strain evidence="3 4">TTM-7</strain>
    </source>
</reference>
<feature type="domain" description="Transposase zinc-ribbon" evidence="1">
    <location>
        <begin position="16"/>
        <end position="60"/>
    </location>
</feature>
<dbReference type="OrthoDB" id="9783459at2"/>
<gene>
    <name evidence="3" type="ORF">ESA94_00005</name>
</gene>
<name>A0A4Q1CKE7_9BACT</name>
<dbReference type="NCBIfam" id="NF033547">
    <property type="entry name" value="transpos_IS1595"/>
    <property type="match status" value="1"/>
</dbReference>
<evidence type="ECO:0000313" key="3">
    <source>
        <dbReference type="EMBL" id="RXK61438.1"/>
    </source>
</evidence>
<dbReference type="AlphaFoldDB" id="A0A4Q1CKE7"/>
<evidence type="ECO:0000259" key="1">
    <source>
        <dbReference type="Pfam" id="PF12760"/>
    </source>
</evidence>
<dbReference type="RefSeq" id="WP_129128811.1">
    <property type="nucleotide sequence ID" value="NZ_SDHW01000001.1"/>
</dbReference>
<sequence length="235" mass="26821">MKTFKNIFDFQKEFSTDEKCREYLEQQRWNGTPACPFCGSLNVHRFPNGKIFKCREKQCRNKFSVTVGTIYENTKIPLQKWFLATYILSVHSKGISSLQLANWLGVTQKTAWHLNHRIRVMLTDNAPELLEGIVEVDETYVGGSLKNVHASKKEAKKGLDNKTMVFGAVQRNGKVRTRVIPQTNIENVSKAIEDFVAVDSTMVENPLKLTPCYRLNVTPIRQTNVTPCGHFKLTP</sequence>
<dbReference type="Pfam" id="PF12762">
    <property type="entry name" value="DDE_Tnp_IS1595"/>
    <property type="match status" value="1"/>
</dbReference>
<protein>
    <submittedName>
        <fullName evidence="3">IS1595 family transposase</fullName>
    </submittedName>
</protein>
<dbReference type="Proteomes" id="UP000290204">
    <property type="component" value="Unassembled WGS sequence"/>
</dbReference>
<evidence type="ECO:0000259" key="2">
    <source>
        <dbReference type="Pfam" id="PF12762"/>
    </source>
</evidence>